<protein>
    <submittedName>
        <fullName evidence="1">Uncharacterized protein</fullName>
    </submittedName>
</protein>
<comment type="caution">
    <text evidence="1">The sequence shown here is derived from an EMBL/GenBank/DDBJ whole genome shotgun (WGS) entry which is preliminary data.</text>
</comment>
<dbReference type="AlphaFoldDB" id="A0AAN3VWY6"/>
<name>A0AAN3VWY6_9FUSO</name>
<evidence type="ECO:0000313" key="2">
    <source>
        <dbReference type="Proteomes" id="UP000003120"/>
    </source>
</evidence>
<dbReference type="Proteomes" id="UP000003120">
    <property type="component" value="Unassembled WGS sequence"/>
</dbReference>
<reference evidence="1 2" key="1">
    <citation type="submission" date="2012-07" db="EMBL/GenBank/DDBJ databases">
        <authorList>
            <person name="Durkin A.S."/>
            <person name="McCorrison J."/>
            <person name="Torralba M."/>
            <person name="Gillis M."/>
            <person name="Methe B."/>
            <person name="Sutton G."/>
            <person name="Nelson K.E."/>
        </authorList>
    </citation>
    <scope>NUCLEOTIDE SEQUENCE [LARGE SCALE GENOMIC DNA]</scope>
    <source>
        <strain evidence="1 2">Fnf 1007</strain>
    </source>
</reference>
<gene>
    <name evidence="1" type="ORF">HMPREF1127_1547</name>
</gene>
<proteinExistence type="predicted"/>
<dbReference type="EMBL" id="ALKK01000016">
    <property type="protein sequence ID" value="EJU18656.1"/>
    <property type="molecule type" value="Genomic_DNA"/>
</dbReference>
<evidence type="ECO:0000313" key="1">
    <source>
        <dbReference type="EMBL" id="EJU18656.1"/>
    </source>
</evidence>
<organism evidence="1 2">
    <name type="scientific">Fusobacterium necrophorum subsp. funduliforme Fnf 1007</name>
    <dbReference type="NCBI Taxonomy" id="1161424"/>
    <lineage>
        <taxon>Bacteria</taxon>
        <taxon>Fusobacteriati</taxon>
        <taxon>Fusobacteriota</taxon>
        <taxon>Fusobacteriia</taxon>
        <taxon>Fusobacteriales</taxon>
        <taxon>Fusobacteriaceae</taxon>
        <taxon>Fusobacterium</taxon>
    </lineage>
</organism>
<accession>A0AAN3VWY6</accession>
<sequence>MSYNYKEEENFLISTFFEKEEWNRKNYAIMRIKNRIIT</sequence>